<keyword evidence="3" id="KW-1185">Reference proteome</keyword>
<feature type="region of interest" description="Disordered" evidence="1">
    <location>
        <begin position="240"/>
        <end position="352"/>
    </location>
</feature>
<reference evidence="2" key="1">
    <citation type="journal article" date="2020" name="Stud. Mycol.">
        <title>101 Dothideomycetes genomes: a test case for predicting lifestyles and emergence of pathogens.</title>
        <authorList>
            <person name="Haridas S."/>
            <person name="Albert R."/>
            <person name="Binder M."/>
            <person name="Bloem J."/>
            <person name="Labutti K."/>
            <person name="Salamov A."/>
            <person name="Andreopoulos B."/>
            <person name="Baker S."/>
            <person name="Barry K."/>
            <person name="Bills G."/>
            <person name="Bluhm B."/>
            <person name="Cannon C."/>
            <person name="Castanera R."/>
            <person name="Culley D."/>
            <person name="Daum C."/>
            <person name="Ezra D."/>
            <person name="Gonzalez J."/>
            <person name="Henrissat B."/>
            <person name="Kuo A."/>
            <person name="Liang C."/>
            <person name="Lipzen A."/>
            <person name="Lutzoni F."/>
            <person name="Magnuson J."/>
            <person name="Mondo S."/>
            <person name="Nolan M."/>
            <person name="Ohm R."/>
            <person name="Pangilinan J."/>
            <person name="Park H.-J."/>
            <person name="Ramirez L."/>
            <person name="Alfaro M."/>
            <person name="Sun H."/>
            <person name="Tritt A."/>
            <person name="Yoshinaga Y."/>
            <person name="Zwiers L.-H."/>
            <person name="Turgeon B."/>
            <person name="Goodwin S."/>
            <person name="Spatafora J."/>
            <person name="Crous P."/>
            <person name="Grigoriev I."/>
        </authorList>
    </citation>
    <scope>NUCLEOTIDE SEQUENCE</scope>
    <source>
        <strain evidence="2">CBS 122368</strain>
    </source>
</reference>
<protein>
    <submittedName>
        <fullName evidence="2">Uncharacterized protein</fullName>
    </submittedName>
</protein>
<feature type="region of interest" description="Disordered" evidence="1">
    <location>
        <begin position="63"/>
        <end position="136"/>
    </location>
</feature>
<evidence type="ECO:0000313" key="2">
    <source>
        <dbReference type="EMBL" id="KAF2246367.1"/>
    </source>
</evidence>
<feature type="compositionally biased region" description="Basic and acidic residues" evidence="1">
    <location>
        <begin position="324"/>
        <end position="336"/>
    </location>
</feature>
<feature type="compositionally biased region" description="Basic and acidic residues" evidence="1">
    <location>
        <begin position="343"/>
        <end position="352"/>
    </location>
</feature>
<evidence type="ECO:0000313" key="3">
    <source>
        <dbReference type="Proteomes" id="UP000800094"/>
    </source>
</evidence>
<dbReference type="EMBL" id="ML987198">
    <property type="protein sequence ID" value="KAF2246367.1"/>
    <property type="molecule type" value="Genomic_DNA"/>
</dbReference>
<sequence>MPMNWNTENDRILLLKLIETHGISVDSAKIAAAWPKDAPVKPTSRAITERFVKLRKMAGINATITTSTPSKARARPSKYVNTPSSSTKKRKAKGDSESDAEDDITDGEDTPTKKKPAQRGGSKSGGRGGVGSSVRVKTEFPDNSFTNAEDLDFEALSAHATRLREAVNNGGTPDRDYLFSDHGIPNYGSSPVSAFASASNGLNGFTDQSFLGFGSGNNGLGAGLSGFGVTSNGMGFSLNSKTGSMPVQAGDPLSTPTRRLNFNATPNSTHPANGAANRSPTRATRPSAAPSNDSAVRTEQRARSARKASQQASEGMAAWIQQQKAEDREDGQKSSEEDSAASEFRESDGEYV</sequence>
<evidence type="ECO:0000256" key="1">
    <source>
        <dbReference type="SAM" id="MobiDB-lite"/>
    </source>
</evidence>
<dbReference type="AlphaFoldDB" id="A0A6A6I7U7"/>
<gene>
    <name evidence="2" type="ORF">BU26DRAFT_44464</name>
</gene>
<feature type="compositionally biased region" description="Gly residues" evidence="1">
    <location>
        <begin position="122"/>
        <end position="131"/>
    </location>
</feature>
<accession>A0A6A6I7U7</accession>
<dbReference type="OrthoDB" id="5420368at2759"/>
<dbReference type="GeneID" id="54577902"/>
<organism evidence="2 3">
    <name type="scientific">Trematosphaeria pertusa</name>
    <dbReference type="NCBI Taxonomy" id="390896"/>
    <lineage>
        <taxon>Eukaryota</taxon>
        <taxon>Fungi</taxon>
        <taxon>Dikarya</taxon>
        <taxon>Ascomycota</taxon>
        <taxon>Pezizomycotina</taxon>
        <taxon>Dothideomycetes</taxon>
        <taxon>Pleosporomycetidae</taxon>
        <taxon>Pleosporales</taxon>
        <taxon>Massarineae</taxon>
        <taxon>Trematosphaeriaceae</taxon>
        <taxon>Trematosphaeria</taxon>
    </lineage>
</organism>
<feature type="compositionally biased region" description="Polar residues" evidence="1">
    <location>
        <begin position="254"/>
        <end position="295"/>
    </location>
</feature>
<proteinExistence type="predicted"/>
<dbReference type="Proteomes" id="UP000800094">
    <property type="component" value="Unassembled WGS sequence"/>
</dbReference>
<dbReference type="RefSeq" id="XP_033681371.1">
    <property type="nucleotide sequence ID" value="XM_033824572.1"/>
</dbReference>
<name>A0A6A6I7U7_9PLEO</name>
<feature type="compositionally biased region" description="Acidic residues" evidence="1">
    <location>
        <begin position="97"/>
        <end position="109"/>
    </location>
</feature>